<gene>
    <name evidence="1" type="ORF">AAG747_24915</name>
</gene>
<dbReference type="AlphaFoldDB" id="A0AAW9SB88"/>
<dbReference type="RefSeq" id="WP_346823964.1">
    <property type="nucleotide sequence ID" value="NZ_JBDKWZ010000020.1"/>
</dbReference>
<sequence>MWELNFETTKDKLSAVGALLNRHPYLPIENLRFNRNFVELIMKSAEVKEALQEDGHPLTVEALPRIGASFFEKQNTDYDQDKVNVAHQELDRAFNLVVELLDNSCSNVKDDLYKLQQVTKEKNRTGYNKVFKKNLISFAKIAPLLYDAEGNALSGHLSFDPNLYPPRELENIYCDFFSAHLAPVLIHFANNKGFGTLHHTVSYILNQFIPKVITPAIQRYSSENEIVSKRTISLEQVPPAYTPLRGALAGDCSMVSVPFYGMIKDSYCFWIRKSQDFDEKPSGYVYLITTEVHGKILPYVFTVNGPTLTVEDVQATLHLLAHHFDSKQLLIADLEYNSFWINTLAVRTAYDSLGGVPTEVDLPKGWGKIAALSQSNYYPDYYHEQNARHAKLTEINPTDFWDELYTYEPIVGYTYPENLKGLPVVSRALLAYYSKGMLEEDQVSECIDLLDLQKDDLEATSVLNDAYLHQRLTVDNFKILHSRFKFSLDFLNSFHTEIKAPLIGQLFREMYEAFPEKEWVNIIVKTDNEVSEMLQGMWDENNKFIGWMSRYDTLRDLKASLPDVYLPNYWSELSKMLFLPNGYPDIHVCRKVVKNFRSVGTIENFLEYLLTYPVVMEHISTSDSRWRDFFIRAQHLLEDRERLQIAIRSIYLDHLFEEGRNHDESPWHLADTVDNYELITGKQDDDLRERVVRKYYAKPEDEAFKKDFYNRLYLKEESLS</sequence>
<keyword evidence="2" id="KW-1185">Reference proteome</keyword>
<organism evidence="1 2">
    <name type="scientific">Rapidithrix thailandica</name>
    <dbReference type="NCBI Taxonomy" id="413964"/>
    <lineage>
        <taxon>Bacteria</taxon>
        <taxon>Pseudomonadati</taxon>
        <taxon>Bacteroidota</taxon>
        <taxon>Cytophagia</taxon>
        <taxon>Cytophagales</taxon>
        <taxon>Flammeovirgaceae</taxon>
        <taxon>Rapidithrix</taxon>
    </lineage>
</organism>
<dbReference type="Proteomes" id="UP001403385">
    <property type="component" value="Unassembled WGS sequence"/>
</dbReference>
<comment type="caution">
    <text evidence="1">The sequence shown here is derived from an EMBL/GenBank/DDBJ whole genome shotgun (WGS) entry which is preliminary data.</text>
</comment>
<evidence type="ECO:0000313" key="1">
    <source>
        <dbReference type="EMBL" id="MEN7551183.1"/>
    </source>
</evidence>
<proteinExistence type="predicted"/>
<name>A0AAW9SB88_9BACT</name>
<dbReference type="EMBL" id="JBDKWZ010000020">
    <property type="protein sequence ID" value="MEN7551183.1"/>
    <property type="molecule type" value="Genomic_DNA"/>
</dbReference>
<reference evidence="1 2" key="1">
    <citation type="submission" date="2024-04" db="EMBL/GenBank/DDBJ databases">
        <title>Novel genus in family Flammeovirgaceae.</title>
        <authorList>
            <person name="Nguyen T.H."/>
            <person name="Vuong T.Q."/>
            <person name="Le H."/>
            <person name="Kim S.-G."/>
        </authorList>
    </citation>
    <scope>NUCLEOTIDE SEQUENCE [LARGE SCALE GENOMIC DNA]</scope>
    <source>
        <strain evidence="1 2">JCM 23209</strain>
    </source>
</reference>
<evidence type="ECO:0000313" key="2">
    <source>
        <dbReference type="Proteomes" id="UP001403385"/>
    </source>
</evidence>
<accession>A0AAW9SB88</accession>
<protein>
    <submittedName>
        <fullName evidence="1">Uncharacterized protein</fullName>
    </submittedName>
</protein>